<dbReference type="InterPro" id="IPR006558">
    <property type="entry name" value="LamG-like"/>
</dbReference>
<feature type="domain" description="LamG-like jellyroll fold" evidence="10">
    <location>
        <begin position="91"/>
        <end position="223"/>
    </location>
</feature>
<dbReference type="InterPro" id="IPR013320">
    <property type="entry name" value="ConA-like_dom_sf"/>
</dbReference>
<evidence type="ECO:0000256" key="4">
    <source>
        <dbReference type="ARBA" id="ARBA00022729"/>
    </source>
</evidence>
<evidence type="ECO:0000259" key="10">
    <source>
        <dbReference type="SMART" id="SM00560"/>
    </source>
</evidence>
<dbReference type="Proteomes" id="UP000004095">
    <property type="component" value="Unassembled WGS sequence"/>
</dbReference>
<feature type="domain" description="LamG-like jellyroll fold" evidence="10">
    <location>
        <begin position="317"/>
        <end position="442"/>
    </location>
</feature>
<dbReference type="eggNOG" id="COG2931">
    <property type="taxonomic scope" value="Bacteria"/>
</dbReference>
<dbReference type="Pfam" id="PF22544">
    <property type="entry name" value="HYDIN_VesB_CFA65-like_Ig"/>
    <property type="match status" value="2"/>
</dbReference>
<dbReference type="InterPro" id="IPR001791">
    <property type="entry name" value="Laminin_G"/>
</dbReference>
<evidence type="ECO:0000313" key="11">
    <source>
        <dbReference type="EMBL" id="EAY27327.1"/>
    </source>
</evidence>
<keyword evidence="5" id="KW-0969">Cilium</keyword>
<organism evidence="11 12">
    <name type="scientific">Microscilla marina ATCC 23134</name>
    <dbReference type="NCBI Taxonomy" id="313606"/>
    <lineage>
        <taxon>Bacteria</taxon>
        <taxon>Pseudomonadati</taxon>
        <taxon>Bacteroidota</taxon>
        <taxon>Cytophagia</taxon>
        <taxon>Cytophagales</taxon>
        <taxon>Microscillaceae</taxon>
        <taxon>Microscilla</taxon>
    </lineage>
</organism>
<dbReference type="CDD" id="cd00110">
    <property type="entry name" value="LamG"/>
    <property type="match status" value="1"/>
</dbReference>
<dbReference type="Pfam" id="PF13385">
    <property type="entry name" value="Laminin_G_3"/>
    <property type="match status" value="5"/>
</dbReference>
<protein>
    <recommendedName>
        <fullName evidence="10">LamG-like jellyroll fold domain-containing protein</fullName>
    </recommendedName>
</protein>
<keyword evidence="3" id="KW-0963">Cytoplasm</keyword>
<sequence>MLILSDYDTSTYTIIEMRTTTTQRLQYVGLLQTIHKNKPKAAVWRYLLTLLCLITLVGSQGWAQTNNALDFDGTGDYVNVPDNASLDFNSQAFTFELWAKNAGAGTQTLISKRNGGQGYDLVHNGTDFVFTVVDGIPNTVQLSHTATFLTSWTHIAASYDPSTGADNIKLYINGVEVAKGSDNAAGDLSNALDFRIGTNGAATNDFQGQIDEVRVWNDIRTQKEISLNMNNTLAGSEANLVAYYPLNEGVANGNNAALTTVFDATTNNLNGTLTNFTKTGTTSNFVGGFTAVNNALDFDGIDDYVSIPHNASLAITSNITLEAWVNTTNTTEQYITTKSASSWYLSVNVSAGKAGIFLEGVSAAWLYSTSDVNDGNWHHIAATYDGANVVIYVDGVQENTVAYTGTITNNTNEVEIGRRGGTLYFNGSIDEVRIWNVARTCAQIKETKDVELKGNETGLAAYYNFNYGVALGTNTSVTTLPDLSTNANNGTLNTFTLSGATSNWVDGSGNNVSGNSPDLQPEINVQANTNDIASGETTINTTLNTFFPFTAIGSNVSQTFTLQNTDTGTLMVSSVTSSDANFSVSTLSNLTGGNNTTFTITYAPTMSGVHTSTITINSNDCDEAAYTFQVRGTGASGNANALDFDGTGDHVTASLDGTGLTNVTVEMWLNPGVLGTSNVLHWNNALAGASPFIDFKDASGTLNVNVNGGDNLSTTILAGQWTHIALIHDGTDWRLYKNGQLAGTYTGGTANIANATALYMAGGAAGNYDGLIDEVRVWSDVRTQNELIANMNNELAGTEANLVAYYNFNQGTAGGNNTTELTVLDASLNGNNSTDISTTGFETGTASTSLNEGTSSNYLAGFTKVKNALDFDGIDDYVEATVDGTGLTNVTLEMWVNVGTLGTNNIFHWNNALAGANPFIDFKDNSGTLNVNVDGGDNLSTTITAGQWYHLAVTYDGTDWRLYLDGQLVGTYTGGTTNIANASSIFMGQGSVGNYDGVIDEVRIWNVARTCAEINAYKGIELAGTETGLVAYYNFNHGTAAGNNTGLTALPDVSTNNNTGTLTNFVGLDGSVNSGQTSNWVDGSGNNVSGTTPANQPEANVQGNNNDIVDGSTAINGTIDTDFGNVYVGISNTITYTIQNTGAATLNITNITLGGAVPGDYTLGTAPTTIAAGGSATFTVTFSPSAIGTREAEITINNDDCDEGVYNFTIQGIGQQAAPGGVTTGLRLWLKANAGVTGTTNVTQWNDQSGSGVANATEVTNGPLLVTNGFNFNPVLTFDRANSELLTTSGGIFGASAITDVNVYMLSRTNSTNTDAAFQETVSTGAFNAFIPGTTDIEWNAGNNAGDHVLTATWGGNTTDPFLWTLNYSSTTTTPDGNNQDIRRNGVNIGNDATATGFTGQNNDMLIGTDGANYWDATLGEMIVYTSSLNATQQQQIESYLGLKYGITKSGDYLASDGTTKMWDATAGATYLNDIAGIGRDDLSALNQKQSKSINSGAALTVGLGTVATDNASNTNTFSVDKRFMTWGHNAATINYSAGVDAGVPNAGVDKRIARVWQIQDGGVGATQVKFDISQFSNFTAITAGEFALLIDDDGTDFSNATVVIASEFASNVVTFNEVDFGGTTKYISLGQWKGTTTSSEKGSYLSCTSASSHHVSTASLVTNANTNFTVEVWFQWDGAGAGDRTLFYNGATGSSNGYGLVFDGTHVVPRVNGTKVSNTTTTITANTWYHVALVGDGANLKLYVNGKEEILGSTALPAVPTTGTFIGSDNGAGNYFSGKIEEVRFWNVTRTETQLREYMHLTLEGSETGVVAYYQFNADSGNAIDAIGSNNGTLQNGVTRTVSDCPVGKGRSVTNNITASGNQVFANTGVAINFATGVLPQGDVVVTQLDGVDAPTNVPTDVTTYPSAYWIVRNYGANSNFTQLAQIEFTIPTGNTVSVDDQTNPSNIGLYKRASNAGNSDPWVFMGGATTANASTGVITFTTFSPAFTTFSQVMPATVNGGTSGLPVTLSNFDAVREDNQRVLVRWQTLSEHNNAGFEVQKSENGIDFKILGFVDGAGNSNEKRSYQFTDAQANRSAYYRLKQLDNDGKFSYSPVKFVQGVDLQTLRVYPNPFTNELTLDFGGKSATQLPVYVALYTAQGKWLMQHRGKINEIQTAINQGIASLQQGMYVLRVMVGNKVYIKRIMKQ</sequence>
<proteinExistence type="predicted"/>
<dbReference type="PANTHER" id="PTHR46130:SF3">
    <property type="entry name" value="CHROMOSOME UNDETERMINED SCAFFOLD_33, WHOLE GENOME SHOTGUN SEQUENCE"/>
    <property type="match status" value="1"/>
</dbReference>
<keyword evidence="9" id="KW-0472">Membrane</keyword>
<evidence type="ECO:0000313" key="12">
    <source>
        <dbReference type="Proteomes" id="UP000004095"/>
    </source>
</evidence>
<dbReference type="eggNOG" id="COG1361">
    <property type="taxonomic scope" value="Bacteria"/>
</dbReference>
<name>A1ZQF5_MICM2</name>
<dbReference type="GO" id="GO:0005975">
    <property type="term" value="P:carbohydrate metabolic process"/>
    <property type="evidence" value="ECO:0007669"/>
    <property type="project" value="UniProtKB-ARBA"/>
</dbReference>
<feature type="domain" description="LamG-like jellyroll fold" evidence="10">
    <location>
        <begin position="888"/>
        <end position="1012"/>
    </location>
</feature>
<dbReference type="SUPFAM" id="SSF49899">
    <property type="entry name" value="Concanavalin A-like lectins/glucanases"/>
    <property type="match status" value="5"/>
</dbReference>
<keyword evidence="9" id="KW-0812">Transmembrane</keyword>
<feature type="domain" description="LamG-like jellyroll fold" evidence="10">
    <location>
        <begin position="661"/>
        <end position="785"/>
    </location>
</feature>
<evidence type="ECO:0000256" key="2">
    <source>
        <dbReference type="ARBA" id="ARBA00004496"/>
    </source>
</evidence>
<dbReference type="NCBIfam" id="TIGR04183">
    <property type="entry name" value="Por_Secre_tail"/>
    <property type="match status" value="1"/>
</dbReference>
<dbReference type="EMBL" id="AAWS01000024">
    <property type="protein sequence ID" value="EAY27327.1"/>
    <property type="molecule type" value="Genomic_DNA"/>
</dbReference>
<dbReference type="GO" id="GO:0004553">
    <property type="term" value="F:hydrolase activity, hydrolyzing O-glycosyl compounds"/>
    <property type="evidence" value="ECO:0007669"/>
    <property type="project" value="UniProtKB-ARBA"/>
</dbReference>
<dbReference type="InterPro" id="IPR053879">
    <property type="entry name" value="HYDIN_VesB_CFA65-like_Ig"/>
</dbReference>
<dbReference type="NCBIfam" id="NF012200">
    <property type="entry name" value="choice_anch_D"/>
    <property type="match status" value="2"/>
</dbReference>
<feature type="domain" description="LamG-like jellyroll fold" evidence="10">
    <location>
        <begin position="1667"/>
        <end position="1794"/>
    </location>
</feature>
<evidence type="ECO:0000256" key="1">
    <source>
        <dbReference type="ARBA" id="ARBA00004138"/>
    </source>
</evidence>
<dbReference type="PANTHER" id="PTHR46130">
    <property type="entry name" value="LAMGL DOMAIN-CONTAINING PROTEIN"/>
    <property type="match status" value="1"/>
</dbReference>
<dbReference type="SMART" id="SM00560">
    <property type="entry name" value="LamGL"/>
    <property type="match status" value="5"/>
</dbReference>
<keyword evidence="12" id="KW-1185">Reference proteome</keyword>
<dbReference type="InterPro" id="IPR013783">
    <property type="entry name" value="Ig-like_fold"/>
</dbReference>
<feature type="region of interest" description="Disordered" evidence="8">
    <location>
        <begin position="1084"/>
        <end position="1105"/>
    </location>
</feature>
<accession>A1ZQF5</accession>
<keyword evidence="9" id="KW-1133">Transmembrane helix</keyword>
<dbReference type="GO" id="GO:0007166">
    <property type="term" value="P:cell surface receptor signaling pathway"/>
    <property type="evidence" value="ECO:0007669"/>
    <property type="project" value="TreeGrafter"/>
</dbReference>
<dbReference type="Gene3D" id="2.60.40.10">
    <property type="entry name" value="Immunoglobulins"/>
    <property type="match status" value="2"/>
</dbReference>
<dbReference type="InterPro" id="IPR058515">
    <property type="entry name" value="DUF8202"/>
</dbReference>
<evidence type="ECO:0000256" key="3">
    <source>
        <dbReference type="ARBA" id="ARBA00022490"/>
    </source>
</evidence>
<evidence type="ECO:0000256" key="9">
    <source>
        <dbReference type="SAM" id="Phobius"/>
    </source>
</evidence>
<dbReference type="eggNOG" id="COG3420">
    <property type="taxonomic scope" value="Bacteria"/>
</dbReference>
<dbReference type="GO" id="GO:0004222">
    <property type="term" value="F:metalloendopeptidase activity"/>
    <property type="evidence" value="ECO:0007669"/>
    <property type="project" value="TreeGrafter"/>
</dbReference>
<dbReference type="GO" id="GO:0006508">
    <property type="term" value="P:proteolysis"/>
    <property type="evidence" value="ECO:0007669"/>
    <property type="project" value="TreeGrafter"/>
</dbReference>
<gene>
    <name evidence="11" type="ORF">M23134_08279</name>
</gene>
<comment type="caution">
    <text evidence="11">The sequence shown here is derived from an EMBL/GenBank/DDBJ whole genome shotgun (WGS) entry which is preliminary data.</text>
</comment>
<evidence type="ECO:0000256" key="7">
    <source>
        <dbReference type="ARBA" id="ARBA00023273"/>
    </source>
</evidence>
<reference evidence="11 12" key="1">
    <citation type="submission" date="2007-01" db="EMBL/GenBank/DDBJ databases">
        <authorList>
            <person name="Haygood M."/>
            <person name="Podell S."/>
            <person name="Anderson C."/>
            <person name="Hopkinson B."/>
            <person name="Roe K."/>
            <person name="Barbeau K."/>
            <person name="Gaasterland T."/>
            <person name="Ferriera S."/>
            <person name="Johnson J."/>
            <person name="Kravitz S."/>
            <person name="Beeson K."/>
            <person name="Sutton G."/>
            <person name="Rogers Y.-H."/>
            <person name="Friedman R."/>
            <person name="Frazier M."/>
            <person name="Venter J.C."/>
        </authorList>
    </citation>
    <scope>NUCLEOTIDE SEQUENCE [LARGE SCALE GENOMIC DNA]</scope>
    <source>
        <strain evidence="11 12">ATCC 23134</strain>
    </source>
</reference>
<dbReference type="GO" id="GO:0005737">
    <property type="term" value="C:cytoplasm"/>
    <property type="evidence" value="ECO:0007669"/>
    <property type="project" value="UniProtKB-SubCell"/>
</dbReference>
<evidence type="ECO:0000256" key="5">
    <source>
        <dbReference type="ARBA" id="ARBA00023069"/>
    </source>
</evidence>
<dbReference type="InterPro" id="IPR043543">
    <property type="entry name" value="PAPPA/PAPPA2"/>
</dbReference>
<dbReference type="eggNOG" id="COG1409">
    <property type="taxonomic scope" value="Bacteria"/>
</dbReference>
<keyword evidence="7" id="KW-0966">Cell projection</keyword>
<evidence type="ECO:0000256" key="8">
    <source>
        <dbReference type="SAM" id="MobiDB-lite"/>
    </source>
</evidence>
<feature type="transmembrane region" description="Helical" evidence="9">
    <location>
        <begin position="43"/>
        <end position="63"/>
    </location>
</feature>
<dbReference type="InterPro" id="IPR026444">
    <property type="entry name" value="Secre_tail"/>
</dbReference>
<dbReference type="Pfam" id="PF18962">
    <property type="entry name" value="Por_Secre_tail"/>
    <property type="match status" value="1"/>
</dbReference>
<dbReference type="Gene3D" id="2.60.120.200">
    <property type="match status" value="5"/>
</dbReference>
<dbReference type="eggNOG" id="COG4886">
    <property type="taxonomic scope" value="Bacteria"/>
</dbReference>
<dbReference type="Pfam" id="PF26628">
    <property type="entry name" value="DUF8202"/>
    <property type="match status" value="1"/>
</dbReference>
<keyword evidence="6" id="KW-1015">Disulfide bond</keyword>
<evidence type="ECO:0000256" key="6">
    <source>
        <dbReference type="ARBA" id="ARBA00023157"/>
    </source>
</evidence>
<comment type="subcellular location">
    <subcellularLocation>
        <location evidence="1">Cell projection</location>
        <location evidence="1">Cilium</location>
    </subcellularLocation>
    <subcellularLocation>
        <location evidence="2">Cytoplasm</location>
    </subcellularLocation>
</comment>
<dbReference type="GO" id="GO:0005615">
    <property type="term" value="C:extracellular space"/>
    <property type="evidence" value="ECO:0007669"/>
    <property type="project" value="TreeGrafter"/>
</dbReference>
<keyword evidence="4" id="KW-0732">Signal</keyword>